<reference evidence="1 2" key="1">
    <citation type="submission" date="2014-08" db="EMBL/GenBank/DDBJ databases">
        <title>Genomic and Phenotypic Diversity of Colwellia psychrerythraea strains from Disparate Marine Basins.</title>
        <authorList>
            <person name="Techtmann S.M."/>
            <person name="Stelling S.C."/>
            <person name="Utturkar S.M."/>
            <person name="Alshibli N."/>
            <person name="Harris A."/>
            <person name="Brown S.D."/>
            <person name="Hazen T.C."/>
        </authorList>
    </citation>
    <scope>NUCLEOTIDE SEQUENCE [LARGE SCALE GENOMIC DNA]</scope>
    <source>
        <strain evidence="1 2">ND2E</strain>
    </source>
</reference>
<accession>A0A099KW57</accession>
<proteinExistence type="predicted"/>
<dbReference type="OrthoDB" id="3174978at2"/>
<dbReference type="RefSeq" id="WP_033092803.1">
    <property type="nucleotide sequence ID" value="NZ_JQED01000007.1"/>
</dbReference>
<organism evidence="1 2">
    <name type="scientific">Colwellia psychrerythraea</name>
    <name type="common">Vibrio psychroerythus</name>
    <dbReference type="NCBI Taxonomy" id="28229"/>
    <lineage>
        <taxon>Bacteria</taxon>
        <taxon>Pseudomonadati</taxon>
        <taxon>Pseudomonadota</taxon>
        <taxon>Gammaproteobacteria</taxon>
        <taxon>Alteromonadales</taxon>
        <taxon>Colwelliaceae</taxon>
        <taxon>Colwellia</taxon>
    </lineage>
</organism>
<sequence>MSHQNDYFADIYRKLNDWLVEVKAEQKPHIDEFIKQAKLYASAAETMSEEKLQQFTDNLKYDLRDFYQLNRAQAKDSVYLGLLNETLWDNLAKLTDKSQVEWAELVDDFDHDGVYKSGDFIGFGELQCEQCDEKMTIIHFSQIGECVHCGSKDFVRLPLNP</sequence>
<protein>
    <recommendedName>
        <fullName evidence="3">Zinc ribbon-containing protein</fullName>
    </recommendedName>
</protein>
<dbReference type="AlphaFoldDB" id="A0A099KW57"/>
<evidence type="ECO:0000313" key="2">
    <source>
        <dbReference type="Proteomes" id="UP000029843"/>
    </source>
</evidence>
<name>A0A099KW57_COLPS</name>
<dbReference type="EMBL" id="JQED01000007">
    <property type="protein sequence ID" value="KGJ94077.1"/>
    <property type="molecule type" value="Genomic_DNA"/>
</dbReference>
<dbReference type="Proteomes" id="UP000029843">
    <property type="component" value="Unassembled WGS sequence"/>
</dbReference>
<evidence type="ECO:0000313" key="1">
    <source>
        <dbReference type="EMBL" id="KGJ94077.1"/>
    </source>
</evidence>
<evidence type="ECO:0008006" key="3">
    <source>
        <dbReference type="Google" id="ProtNLM"/>
    </source>
</evidence>
<gene>
    <name evidence="1" type="ORF">ND2E_2010</name>
</gene>
<dbReference type="PATRIC" id="fig|28229.4.peg.1033"/>
<dbReference type="Pfam" id="PF07295">
    <property type="entry name" value="DUF1451"/>
    <property type="match status" value="1"/>
</dbReference>
<comment type="caution">
    <text evidence="1">The sequence shown here is derived from an EMBL/GenBank/DDBJ whole genome shotgun (WGS) entry which is preliminary data.</text>
</comment>
<dbReference type="InterPro" id="IPR009912">
    <property type="entry name" value="DUF1451"/>
</dbReference>